<organism evidence="9">
    <name type="scientific">Lygus hesperus</name>
    <name type="common">Western plant bug</name>
    <dbReference type="NCBI Taxonomy" id="30085"/>
    <lineage>
        <taxon>Eukaryota</taxon>
        <taxon>Metazoa</taxon>
        <taxon>Ecdysozoa</taxon>
        <taxon>Arthropoda</taxon>
        <taxon>Hexapoda</taxon>
        <taxon>Insecta</taxon>
        <taxon>Pterygota</taxon>
        <taxon>Neoptera</taxon>
        <taxon>Paraneoptera</taxon>
        <taxon>Hemiptera</taxon>
        <taxon>Heteroptera</taxon>
        <taxon>Panheteroptera</taxon>
        <taxon>Cimicomorpha</taxon>
        <taxon>Miridae</taxon>
        <taxon>Mirini</taxon>
        <taxon>Lygus</taxon>
    </lineage>
</organism>
<evidence type="ECO:0000259" key="8">
    <source>
        <dbReference type="PROSITE" id="PS51362"/>
    </source>
</evidence>
<dbReference type="GO" id="GO:0005125">
    <property type="term" value="F:cytokine activity"/>
    <property type="evidence" value="ECO:0007669"/>
    <property type="project" value="TreeGrafter"/>
</dbReference>
<sequence length="376" mass="42941">SLHSEMKWLSIILAFLAHFDRWGAFGEDGLSQVWDEIVSKSADTPQCQTCVHLRNYLDQTLPDHEIKSMRIEALKQTILKRLGMTQPPKFSTPSKPLPRPIKDGTLSLEKDHIVPSQHVTERVIMLFTNHECTKEHDEYKMSLTLEIPANLRGIDISGANMWVYTDLAQWESCVMSTTSCSNEDQRNHIVPIEQTSFKDGWSKMDITWTLSSWLEFGTLCHQIVLTCNIPQICEEPVADDPSKKPFIHVDIAPNSFQSKREKRNVNCAKGTTECCRESLQVSFKDIGWDDWVIQPTDYNAYFCKGTCANAATISLSKAPYHTIMRKYNLISHRHLDVIPCCTPARLSPLQVIYKDQNNTIFQRIIQDLTVESCGCM</sequence>
<evidence type="ECO:0000313" key="9">
    <source>
        <dbReference type="EMBL" id="JAG56063.1"/>
    </source>
</evidence>
<dbReference type="GO" id="GO:0005615">
    <property type="term" value="C:extracellular space"/>
    <property type="evidence" value="ECO:0007669"/>
    <property type="project" value="TreeGrafter"/>
</dbReference>
<evidence type="ECO:0000256" key="5">
    <source>
        <dbReference type="ARBA" id="ARBA00023157"/>
    </source>
</evidence>
<reference evidence="9" key="1">
    <citation type="submission" date="2014-09" db="EMBL/GenBank/DDBJ databases">
        <authorList>
            <person name="Magalhaes I.L.F."/>
            <person name="Oliveira U."/>
            <person name="Santos F.R."/>
            <person name="Vidigal T.H.D.A."/>
            <person name="Brescovit A.D."/>
            <person name="Santos A.J."/>
        </authorList>
    </citation>
    <scope>NUCLEOTIDE SEQUENCE</scope>
</reference>
<evidence type="ECO:0000256" key="7">
    <source>
        <dbReference type="SAM" id="SignalP"/>
    </source>
</evidence>
<accession>A0A0K8SRY5</accession>
<evidence type="ECO:0000256" key="6">
    <source>
        <dbReference type="RuleBase" id="RU000354"/>
    </source>
</evidence>
<dbReference type="EMBL" id="GBRD01009761">
    <property type="protein sequence ID" value="JAG56063.1"/>
    <property type="molecule type" value="Transcribed_RNA"/>
</dbReference>
<comment type="similarity">
    <text evidence="2 6">Belongs to the TGF-beta family.</text>
</comment>
<dbReference type="InterPro" id="IPR001839">
    <property type="entry name" value="TGF-b_C"/>
</dbReference>
<keyword evidence="5" id="KW-1015">Disulfide bond</keyword>
<dbReference type="Pfam" id="PF00019">
    <property type="entry name" value="TGF_beta"/>
    <property type="match status" value="1"/>
</dbReference>
<feature type="signal peptide" evidence="7">
    <location>
        <begin position="1"/>
        <end position="24"/>
    </location>
</feature>
<dbReference type="PANTHER" id="PTHR11848:SF298">
    <property type="entry name" value="DAWDLE, ISOFORM A"/>
    <property type="match status" value="1"/>
</dbReference>
<protein>
    <recommendedName>
        <fullName evidence="8">TGF-beta family profile domain-containing protein</fullName>
    </recommendedName>
</protein>
<feature type="domain" description="TGF-beta family profile" evidence="8">
    <location>
        <begin position="260"/>
        <end position="376"/>
    </location>
</feature>
<evidence type="ECO:0000256" key="1">
    <source>
        <dbReference type="ARBA" id="ARBA00004613"/>
    </source>
</evidence>
<dbReference type="Gene3D" id="2.60.120.970">
    <property type="match status" value="1"/>
</dbReference>
<name>A0A0K8SRY5_LYGHE</name>
<evidence type="ECO:0000256" key="3">
    <source>
        <dbReference type="ARBA" id="ARBA00022525"/>
    </source>
</evidence>
<feature type="non-terminal residue" evidence="9">
    <location>
        <position position="1"/>
    </location>
</feature>
<feature type="chain" id="PRO_5005519581" description="TGF-beta family profile domain-containing protein" evidence="7">
    <location>
        <begin position="25"/>
        <end position="376"/>
    </location>
</feature>
<evidence type="ECO:0000256" key="2">
    <source>
        <dbReference type="ARBA" id="ARBA00006656"/>
    </source>
</evidence>
<dbReference type="InterPro" id="IPR029034">
    <property type="entry name" value="Cystine-knot_cytokine"/>
</dbReference>
<dbReference type="InterPro" id="IPR015615">
    <property type="entry name" value="TGF-beta-rel"/>
</dbReference>
<proteinExistence type="inferred from homology"/>
<dbReference type="SMART" id="SM00204">
    <property type="entry name" value="TGFB"/>
    <property type="match status" value="1"/>
</dbReference>
<dbReference type="CDD" id="cd13752">
    <property type="entry name" value="TGF_beta_INHB"/>
    <property type="match status" value="1"/>
</dbReference>
<keyword evidence="7" id="KW-0732">Signal</keyword>
<dbReference type="PANTHER" id="PTHR11848">
    <property type="entry name" value="TGF-BETA FAMILY"/>
    <property type="match status" value="1"/>
</dbReference>
<dbReference type="GO" id="GO:0008083">
    <property type="term" value="F:growth factor activity"/>
    <property type="evidence" value="ECO:0007669"/>
    <property type="project" value="UniProtKB-KW"/>
</dbReference>
<dbReference type="PROSITE" id="PS00250">
    <property type="entry name" value="TGF_BETA_1"/>
    <property type="match status" value="1"/>
</dbReference>
<dbReference type="InterPro" id="IPR017948">
    <property type="entry name" value="TGFb_CS"/>
</dbReference>
<evidence type="ECO:0000256" key="4">
    <source>
        <dbReference type="ARBA" id="ARBA00023030"/>
    </source>
</evidence>
<dbReference type="AlphaFoldDB" id="A0A0K8SRY5"/>
<keyword evidence="4 6" id="KW-0339">Growth factor</keyword>
<keyword evidence="3" id="KW-0964">Secreted</keyword>
<dbReference type="PRINTS" id="PR00669">
    <property type="entry name" value="INHIBINA"/>
</dbReference>
<comment type="subcellular location">
    <subcellularLocation>
        <location evidence="1">Secreted</location>
    </subcellularLocation>
</comment>
<dbReference type="PROSITE" id="PS51362">
    <property type="entry name" value="TGF_BETA_2"/>
    <property type="match status" value="1"/>
</dbReference>
<dbReference type="Gene3D" id="2.10.90.10">
    <property type="entry name" value="Cystine-knot cytokines"/>
    <property type="match status" value="1"/>
</dbReference>
<dbReference type="SUPFAM" id="SSF57501">
    <property type="entry name" value="Cystine-knot cytokines"/>
    <property type="match status" value="1"/>
</dbReference>